<keyword evidence="2" id="KW-0472">Membrane</keyword>
<name>A0A7Y9JR91_9ACTN</name>
<evidence type="ECO:0000256" key="1">
    <source>
        <dbReference type="SAM" id="MobiDB-lite"/>
    </source>
</evidence>
<sequence length="262" mass="26369">MSVNQPPPPPPPPGEGYGAPPPGPPGGQPGGPPAWSVGEALAYGWAKFQANVAQILLSALVLVVALGVVGGIGVGLSAALTSDAECGVDASGEFVCTDGTGFVASLVVSALVSALMLLVALVIGAGLVRASLAVTEGRPFLFSDVVRTDKLGPVVLAALIVSALTFIGTLLCYLPGLVVGFATSYTMYFVIDRDMGAVEAIGSSVRLVIDNLANALVWYVVGALVAGAGFLLCGVGALVSVPVVLLGTAFTYKRFTRQEVAA</sequence>
<protein>
    <submittedName>
        <fullName evidence="3">Putative membrane protein</fullName>
    </submittedName>
</protein>
<reference evidence="3 4" key="1">
    <citation type="submission" date="2020-07" db="EMBL/GenBank/DDBJ databases">
        <title>Sequencing the genomes of 1000 actinobacteria strains.</title>
        <authorList>
            <person name="Klenk H.-P."/>
        </authorList>
    </citation>
    <scope>NUCLEOTIDE SEQUENCE [LARGE SCALE GENOMIC DNA]</scope>
    <source>
        <strain evidence="3 4">DSM 18965</strain>
    </source>
</reference>
<dbReference type="PANTHER" id="PTHR40076:SF1">
    <property type="entry name" value="MEMBRANE PROTEIN"/>
    <property type="match status" value="1"/>
</dbReference>
<dbReference type="InterPro" id="IPR010380">
    <property type="entry name" value="DUF975"/>
</dbReference>
<dbReference type="Proteomes" id="UP000516957">
    <property type="component" value="Unassembled WGS sequence"/>
</dbReference>
<feature type="region of interest" description="Disordered" evidence="1">
    <location>
        <begin position="1"/>
        <end position="33"/>
    </location>
</feature>
<evidence type="ECO:0000256" key="2">
    <source>
        <dbReference type="SAM" id="Phobius"/>
    </source>
</evidence>
<feature type="transmembrane region" description="Helical" evidence="2">
    <location>
        <begin position="100"/>
        <end position="130"/>
    </location>
</feature>
<feature type="transmembrane region" description="Helical" evidence="2">
    <location>
        <begin position="216"/>
        <end position="247"/>
    </location>
</feature>
<dbReference type="RefSeq" id="WP_179614408.1">
    <property type="nucleotide sequence ID" value="NZ_CP059163.1"/>
</dbReference>
<keyword evidence="2" id="KW-0812">Transmembrane</keyword>
<proteinExistence type="predicted"/>
<comment type="caution">
    <text evidence="3">The sequence shown here is derived from an EMBL/GenBank/DDBJ whole genome shotgun (WGS) entry which is preliminary data.</text>
</comment>
<evidence type="ECO:0000313" key="4">
    <source>
        <dbReference type="Proteomes" id="UP000516957"/>
    </source>
</evidence>
<dbReference type="PANTHER" id="PTHR40076">
    <property type="entry name" value="MEMBRANE PROTEIN-RELATED"/>
    <property type="match status" value="1"/>
</dbReference>
<dbReference type="AlphaFoldDB" id="A0A7Y9JR91"/>
<feature type="transmembrane region" description="Helical" evidence="2">
    <location>
        <begin position="151"/>
        <end position="178"/>
    </location>
</feature>
<feature type="compositionally biased region" description="Pro residues" evidence="1">
    <location>
        <begin position="1"/>
        <end position="32"/>
    </location>
</feature>
<dbReference type="EMBL" id="JACCBE010000001">
    <property type="protein sequence ID" value="NYD56514.1"/>
    <property type="molecule type" value="Genomic_DNA"/>
</dbReference>
<organism evidence="3 4">
    <name type="scientific">Nocardioides marinisabuli</name>
    <dbReference type="NCBI Taxonomy" id="419476"/>
    <lineage>
        <taxon>Bacteria</taxon>
        <taxon>Bacillati</taxon>
        <taxon>Actinomycetota</taxon>
        <taxon>Actinomycetes</taxon>
        <taxon>Propionibacteriales</taxon>
        <taxon>Nocardioidaceae</taxon>
        <taxon>Nocardioides</taxon>
    </lineage>
</organism>
<accession>A0A7Y9JR91</accession>
<keyword evidence="4" id="KW-1185">Reference proteome</keyword>
<gene>
    <name evidence="3" type="ORF">BKA08_000752</name>
</gene>
<feature type="transmembrane region" description="Helical" evidence="2">
    <location>
        <begin position="55"/>
        <end position="80"/>
    </location>
</feature>
<evidence type="ECO:0000313" key="3">
    <source>
        <dbReference type="EMBL" id="NYD56514.1"/>
    </source>
</evidence>
<keyword evidence="2" id="KW-1133">Transmembrane helix</keyword>